<name>A0A1B2EGT0_9HYPH</name>
<dbReference type="AlphaFoldDB" id="A0A1B2EGT0"/>
<proteinExistence type="predicted"/>
<organism evidence="2">
    <name type="scientific">Microvirga ossetica</name>
    <dbReference type="NCBI Taxonomy" id="1882682"/>
    <lineage>
        <taxon>Bacteria</taxon>
        <taxon>Pseudomonadati</taxon>
        <taxon>Pseudomonadota</taxon>
        <taxon>Alphaproteobacteria</taxon>
        <taxon>Hyphomicrobiales</taxon>
        <taxon>Methylobacteriaceae</taxon>
        <taxon>Microvirga</taxon>
    </lineage>
</organism>
<gene>
    <name evidence="2" type="ORF">BB934_13940</name>
</gene>
<dbReference type="KEGG" id="moc:BB934_13940"/>
<reference evidence="2" key="1">
    <citation type="submission" date="2016-07" db="EMBL/GenBank/DDBJ databases">
        <title>Microvirga ossetica sp. nov. a new species of rhizobia isolated from root nodules of the legume species Vicia alpestris Steven originated from North Ossetia region in the Caucasus.</title>
        <authorList>
            <person name="Safronova V.I."/>
            <person name="Kuznetsova I.G."/>
            <person name="Sazanova A.L."/>
            <person name="Belimov A."/>
            <person name="Andronov E."/>
            <person name="Osledkin Y.S."/>
            <person name="Onishchuk O.P."/>
            <person name="Kurchak O.N."/>
            <person name="Shaposhnikov A.I."/>
            <person name="Willems A."/>
            <person name="Tikhonovich I.A."/>
        </authorList>
    </citation>
    <scope>NUCLEOTIDE SEQUENCE [LARGE SCALE GENOMIC DNA]</scope>
    <source>
        <strain evidence="2">V5/3M</strain>
    </source>
</reference>
<feature type="region of interest" description="Disordered" evidence="1">
    <location>
        <begin position="103"/>
        <end position="136"/>
    </location>
</feature>
<sequence length="136" mass="15244">MNYRSYHETIRRLDPDGRTVVGVILNNASRICWLFEEDYKAIVAKHGLCSWFLNSNGKGKSYVRLKGKHENLVQVSRLILGDSLKGNVTYLDKDHLNLRTTNLHVQGKSSKQKPKSKPLAKPLGSGLRIPMGSVNG</sequence>
<dbReference type="EMBL" id="CP016616">
    <property type="protein sequence ID" value="ANY79178.1"/>
    <property type="molecule type" value="Genomic_DNA"/>
</dbReference>
<accession>A0A1B2EGT0</accession>
<evidence type="ECO:0000313" key="2">
    <source>
        <dbReference type="EMBL" id="ANY79178.1"/>
    </source>
</evidence>
<evidence type="ECO:0000256" key="1">
    <source>
        <dbReference type="SAM" id="MobiDB-lite"/>
    </source>
</evidence>
<protein>
    <submittedName>
        <fullName evidence="2">Uncharacterized protein</fullName>
    </submittedName>
</protein>